<dbReference type="AlphaFoldDB" id="A0A6A6IBL0"/>
<keyword evidence="2" id="KW-1185">Reference proteome</keyword>
<gene>
    <name evidence="1" type="ORF">BU26DRAFT_324410</name>
</gene>
<evidence type="ECO:0000313" key="2">
    <source>
        <dbReference type="Proteomes" id="UP000800094"/>
    </source>
</evidence>
<accession>A0A6A6IBL0</accession>
<organism evidence="1 2">
    <name type="scientific">Trematosphaeria pertusa</name>
    <dbReference type="NCBI Taxonomy" id="390896"/>
    <lineage>
        <taxon>Eukaryota</taxon>
        <taxon>Fungi</taxon>
        <taxon>Dikarya</taxon>
        <taxon>Ascomycota</taxon>
        <taxon>Pezizomycotina</taxon>
        <taxon>Dothideomycetes</taxon>
        <taxon>Pleosporomycetidae</taxon>
        <taxon>Pleosporales</taxon>
        <taxon>Massarineae</taxon>
        <taxon>Trematosphaeriaceae</taxon>
        <taxon>Trematosphaeria</taxon>
    </lineage>
</organism>
<reference evidence="1" key="1">
    <citation type="journal article" date="2020" name="Stud. Mycol.">
        <title>101 Dothideomycetes genomes: a test case for predicting lifestyles and emergence of pathogens.</title>
        <authorList>
            <person name="Haridas S."/>
            <person name="Albert R."/>
            <person name="Binder M."/>
            <person name="Bloem J."/>
            <person name="Labutti K."/>
            <person name="Salamov A."/>
            <person name="Andreopoulos B."/>
            <person name="Baker S."/>
            <person name="Barry K."/>
            <person name="Bills G."/>
            <person name="Bluhm B."/>
            <person name="Cannon C."/>
            <person name="Castanera R."/>
            <person name="Culley D."/>
            <person name="Daum C."/>
            <person name="Ezra D."/>
            <person name="Gonzalez J."/>
            <person name="Henrissat B."/>
            <person name="Kuo A."/>
            <person name="Liang C."/>
            <person name="Lipzen A."/>
            <person name="Lutzoni F."/>
            <person name="Magnuson J."/>
            <person name="Mondo S."/>
            <person name="Nolan M."/>
            <person name="Ohm R."/>
            <person name="Pangilinan J."/>
            <person name="Park H.-J."/>
            <person name="Ramirez L."/>
            <person name="Alfaro M."/>
            <person name="Sun H."/>
            <person name="Tritt A."/>
            <person name="Yoshinaga Y."/>
            <person name="Zwiers L.-H."/>
            <person name="Turgeon B."/>
            <person name="Goodwin S."/>
            <person name="Spatafora J."/>
            <person name="Crous P."/>
            <person name="Grigoriev I."/>
        </authorList>
    </citation>
    <scope>NUCLEOTIDE SEQUENCE</scope>
    <source>
        <strain evidence="1">CBS 122368</strain>
    </source>
</reference>
<dbReference type="RefSeq" id="XP_033682958.1">
    <property type="nucleotide sequence ID" value="XM_033822100.1"/>
</dbReference>
<dbReference type="Proteomes" id="UP000800094">
    <property type="component" value="Unassembled WGS sequence"/>
</dbReference>
<name>A0A6A6IBL0_9PLEO</name>
<evidence type="ECO:0000313" key="1">
    <source>
        <dbReference type="EMBL" id="KAF2247954.1"/>
    </source>
</evidence>
<dbReference type="GeneID" id="54575430"/>
<dbReference type="EMBL" id="ML987196">
    <property type="protein sequence ID" value="KAF2247954.1"/>
    <property type="molecule type" value="Genomic_DNA"/>
</dbReference>
<protein>
    <submittedName>
        <fullName evidence="1">Uncharacterized protein</fullName>
    </submittedName>
</protein>
<sequence length="149" mass="16366">MGSPFFSVRDAASVKAAAALGRTSPRPARARRLTPKYIKPGSRLPFKTFSRSPAQLALQQPLRPPPRQQLENTNFSSARCLESVSRPLCAHFCTLSLSQTRRRVFAIGAWPFSAADSLASSLQPTSHPRHPPTKCLLASLLVSIHTLHR</sequence>
<proteinExistence type="predicted"/>